<evidence type="ECO:0000256" key="2">
    <source>
        <dbReference type="ARBA" id="ARBA00011738"/>
    </source>
</evidence>
<dbReference type="InterPro" id="IPR036291">
    <property type="entry name" value="NAD(P)-bd_dom_sf"/>
</dbReference>
<evidence type="ECO:0000256" key="4">
    <source>
        <dbReference type="ARBA" id="ARBA00022605"/>
    </source>
</evidence>
<sequence length="282" mass="31079">MVIDGRNIAKSIREKVKSEIFEKNYHPKLAILVAGNDEASLIYANTKIKACANVGIDAYTYFFTNDEEDKFLKKLDELNTDDSIHGIMIEMPLPKSYDAQRIYDLINPIKDVDCISTYNMGRLFSGNPLYLPCTPYAILTILKSLDVEYTGKHAVVVGRSNILGKPVAKLMLDLDMTVTQCHSKTLNLEEYTKTADVLVLAVGRRNLVGGQMVKKGTIVIDAGINEYNGEIYGDCDFQSVESLCSYITPVPGGVGPVTTSIVLSNTLEAYKNVIKNSNGKTS</sequence>
<evidence type="ECO:0000256" key="8">
    <source>
        <dbReference type="ARBA" id="ARBA00023002"/>
    </source>
</evidence>
<dbReference type="GO" id="GO:0006164">
    <property type="term" value="P:purine nucleotide biosynthetic process"/>
    <property type="evidence" value="ECO:0007669"/>
    <property type="project" value="UniProtKB-KW"/>
</dbReference>
<keyword evidence="6 12" id="KW-0378">Hydrolase</keyword>
<gene>
    <name evidence="12" type="primary">folD</name>
    <name evidence="15" type="ordered locus">Thexy_1185</name>
</gene>
<protein>
    <recommendedName>
        <fullName evidence="12">Bifunctional protein FolD</fullName>
    </recommendedName>
    <domain>
        <recommendedName>
            <fullName evidence="12">Methylenetetrahydrofolate dehydrogenase</fullName>
            <ecNumber evidence="12">1.5.1.5</ecNumber>
        </recommendedName>
    </domain>
    <domain>
        <recommendedName>
            <fullName evidence="12">Methenyltetrahydrofolate cyclohydrolase</fullName>
            <ecNumber evidence="12">3.5.4.9</ecNumber>
        </recommendedName>
    </domain>
</protein>
<dbReference type="SUPFAM" id="SSF51735">
    <property type="entry name" value="NAD(P)-binding Rossmann-fold domains"/>
    <property type="match status" value="1"/>
</dbReference>
<comment type="catalytic activity">
    <reaction evidence="12">
        <text>(6R)-5,10-methenyltetrahydrofolate + H2O = (6R)-10-formyltetrahydrofolate + H(+)</text>
        <dbReference type="Rhea" id="RHEA:23700"/>
        <dbReference type="ChEBI" id="CHEBI:15377"/>
        <dbReference type="ChEBI" id="CHEBI:15378"/>
        <dbReference type="ChEBI" id="CHEBI:57455"/>
        <dbReference type="ChEBI" id="CHEBI:195366"/>
        <dbReference type="EC" id="3.5.4.9"/>
    </reaction>
</comment>
<feature type="domain" description="Tetrahydrofolate dehydrogenase/cyclohydrolase catalytic" evidence="13">
    <location>
        <begin position="3"/>
        <end position="113"/>
    </location>
</feature>
<dbReference type="Pfam" id="PF00763">
    <property type="entry name" value="THF_DHG_CYH"/>
    <property type="match status" value="1"/>
</dbReference>
<keyword evidence="3 12" id="KW-0554">One-carbon metabolism</keyword>
<dbReference type="HAMAP" id="MF_01576">
    <property type="entry name" value="THF_DHG_CYH"/>
    <property type="match status" value="1"/>
</dbReference>
<keyword evidence="9 12" id="KW-0368">Histidine biosynthesis</keyword>
<organism evidence="15 16">
    <name type="scientific">Thermoanaerobacterium xylanolyticum (strain ATCC 49914 / DSM 7097 / LX-11)</name>
    <dbReference type="NCBI Taxonomy" id="858215"/>
    <lineage>
        <taxon>Bacteria</taxon>
        <taxon>Bacillati</taxon>
        <taxon>Bacillota</taxon>
        <taxon>Clostridia</taxon>
        <taxon>Thermoanaerobacterales</taxon>
        <taxon>Thermoanaerobacteraceae</taxon>
        <taxon>Thermoanaerobacterium</taxon>
    </lineage>
</organism>
<dbReference type="SUPFAM" id="SSF53223">
    <property type="entry name" value="Aminoacid dehydrogenase-like, N-terminal domain"/>
    <property type="match status" value="1"/>
</dbReference>
<evidence type="ECO:0000256" key="9">
    <source>
        <dbReference type="ARBA" id="ARBA00023102"/>
    </source>
</evidence>
<comment type="caution">
    <text evidence="12">Lacks conserved residue(s) required for the propagation of feature annotation.</text>
</comment>
<keyword evidence="4 12" id="KW-0028">Amino-acid biosynthesis</keyword>
<feature type="binding site" evidence="12">
    <location>
        <begin position="158"/>
        <end position="160"/>
    </location>
    <ligand>
        <name>NADP(+)</name>
        <dbReference type="ChEBI" id="CHEBI:58349"/>
    </ligand>
</feature>
<feature type="binding site" evidence="12">
    <location>
        <position position="224"/>
    </location>
    <ligand>
        <name>NADP(+)</name>
        <dbReference type="ChEBI" id="CHEBI:58349"/>
    </ligand>
</feature>
<dbReference type="Proteomes" id="UP000007239">
    <property type="component" value="Chromosome"/>
</dbReference>
<comment type="pathway">
    <text evidence="1 12">One-carbon metabolism; tetrahydrofolate interconversion.</text>
</comment>
<keyword evidence="7 12" id="KW-0521">NADP</keyword>
<keyword evidence="10 12" id="KW-0486">Methionine biosynthesis</keyword>
<dbReference type="InterPro" id="IPR020630">
    <property type="entry name" value="THF_DH/CycHdrlase_cat_dom"/>
</dbReference>
<dbReference type="GO" id="GO:0009086">
    <property type="term" value="P:methionine biosynthetic process"/>
    <property type="evidence" value="ECO:0007669"/>
    <property type="project" value="UniProtKB-KW"/>
</dbReference>
<evidence type="ECO:0000256" key="3">
    <source>
        <dbReference type="ARBA" id="ARBA00022563"/>
    </source>
</evidence>
<evidence type="ECO:0000256" key="12">
    <source>
        <dbReference type="HAMAP-Rule" id="MF_01576"/>
    </source>
</evidence>
<dbReference type="GO" id="GO:0005829">
    <property type="term" value="C:cytosol"/>
    <property type="evidence" value="ECO:0007669"/>
    <property type="project" value="TreeGrafter"/>
</dbReference>
<dbReference type="PANTHER" id="PTHR48099">
    <property type="entry name" value="C-1-TETRAHYDROFOLATE SYNTHASE, CYTOPLASMIC-RELATED"/>
    <property type="match status" value="1"/>
</dbReference>
<dbReference type="GO" id="GO:0004488">
    <property type="term" value="F:methylenetetrahydrofolate dehydrogenase (NADP+) activity"/>
    <property type="evidence" value="ECO:0007669"/>
    <property type="project" value="UniProtKB-UniRule"/>
</dbReference>
<comment type="subunit">
    <text evidence="2 12">Homodimer.</text>
</comment>
<dbReference type="CDD" id="cd01080">
    <property type="entry name" value="NAD_bind_m-THF_DH_Cyclohyd"/>
    <property type="match status" value="1"/>
</dbReference>
<evidence type="ECO:0000256" key="10">
    <source>
        <dbReference type="ARBA" id="ARBA00023167"/>
    </source>
</evidence>
<comment type="similarity">
    <text evidence="12">Belongs to the tetrahydrofolate dehydrogenase/cyclohydrolase family.</text>
</comment>
<proteinExistence type="inferred from homology"/>
<dbReference type="InterPro" id="IPR046346">
    <property type="entry name" value="Aminoacid_DH-like_N_sf"/>
</dbReference>
<evidence type="ECO:0000313" key="15">
    <source>
        <dbReference type="EMBL" id="AEF17218.1"/>
    </source>
</evidence>
<dbReference type="GO" id="GO:0035999">
    <property type="term" value="P:tetrahydrofolate interconversion"/>
    <property type="evidence" value="ECO:0007669"/>
    <property type="project" value="UniProtKB-UniRule"/>
</dbReference>
<keyword evidence="5 12" id="KW-0658">Purine biosynthesis</keyword>
<dbReference type="EC" id="1.5.1.5" evidence="12"/>
<dbReference type="eggNOG" id="COG0190">
    <property type="taxonomic scope" value="Bacteria"/>
</dbReference>
<accession>F6BL34</accession>
<dbReference type="PANTHER" id="PTHR48099:SF5">
    <property type="entry name" value="C-1-TETRAHYDROFOLATE SYNTHASE, CYTOPLASMIC"/>
    <property type="match status" value="1"/>
</dbReference>
<dbReference type="GO" id="GO:0000105">
    <property type="term" value="P:L-histidine biosynthetic process"/>
    <property type="evidence" value="ECO:0007669"/>
    <property type="project" value="UniProtKB-KW"/>
</dbReference>
<dbReference type="FunFam" id="3.40.50.10860:FF:000005">
    <property type="entry name" value="C-1-tetrahydrofolate synthase, cytoplasmic, putative"/>
    <property type="match status" value="1"/>
</dbReference>
<evidence type="ECO:0000259" key="14">
    <source>
        <dbReference type="Pfam" id="PF02882"/>
    </source>
</evidence>
<keyword evidence="11 12" id="KW-0511">Multifunctional enzyme</keyword>
<keyword evidence="8 12" id="KW-0560">Oxidoreductase</keyword>
<evidence type="ECO:0000256" key="7">
    <source>
        <dbReference type="ARBA" id="ARBA00022857"/>
    </source>
</evidence>
<dbReference type="EC" id="3.5.4.9" evidence="12"/>
<evidence type="ECO:0000256" key="11">
    <source>
        <dbReference type="ARBA" id="ARBA00023268"/>
    </source>
</evidence>
<dbReference type="FunFam" id="3.40.50.720:FF:000006">
    <property type="entry name" value="Bifunctional protein FolD"/>
    <property type="match status" value="1"/>
</dbReference>
<dbReference type="PRINTS" id="PR00085">
    <property type="entry name" value="THFDHDRGNASE"/>
</dbReference>
<dbReference type="InterPro" id="IPR000672">
    <property type="entry name" value="THF_DH/CycHdrlase"/>
</dbReference>
<dbReference type="Pfam" id="PF02882">
    <property type="entry name" value="THF_DHG_CYH_C"/>
    <property type="match status" value="1"/>
</dbReference>
<feature type="domain" description="Tetrahydrofolate dehydrogenase/cyclohydrolase NAD(P)-binding" evidence="14">
    <location>
        <begin position="132"/>
        <end position="272"/>
    </location>
</feature>
<evidence type="ECO:0000256" key="1">
    <source>
        <dbReference type="ARBA" id="ARBA00004777"/>
    </source>
</evidence>
<dbReference type="InterPro" id="IPR020631">
    <property type="entry name" value="THF_DH/CycHdrlase_NAD-bd_dom"/>
</dbReference>
<dbReference type="RefSeq" id="WP_013787960.1">
    <property type="nucleotide sequence ID" value="NC_015555.1"/>
</dbReference>
<dbReference type="EMBL" id="CP002739">
    <property type="protein sequence ID" value="AEF17218.1"/>
    <property type="molecule type" value="Genomic_DNA"/>
</dbReference>
<reference evidence="15" key="1">
    <citation type="submission" date="2011-05" db="EMBL/GenBank/DDBJ databases">
        <title>Complete sequence of Thermoanaerobacterium xylanolyticum LX-11.</title>
        <authorList>
            <consortium name="US DOE Joint Genome Institute"/>
            <person name="Lucas S."/>
            <person name="Han J."/>
            <person name="Lapidus A."/>
            <person name="Cheng J.-F."/>
            <person name="Goodwin L."/>
            <person name="Pitluck S."/>
            <person name="Peters L."/>
            <person name="Mikhailova N."/>
            <person name="Lu M."/>
            <person name="Han C."/>
            <person name="Tapia R."/>
            <person name="Land M."/>
            <person name="Hauser L."/>
            <person name="Kyrpides N."/>
            <person name="Ivanova N."/>
            <person name="Pagani I."/>
            <person name="Hemme C."/>
            <person name="Woyke T."/>
        </authorList>
    </citation>
    <scope>NUCLEOTIDE SEQUENCE</scope>
    <source>
        <strain evidence="15">LX-11</strain>
    </source>
</reference>
<evidence type="ECO:0000313" key="16">
    <source>
        <dbReference type="Proteomes" id="UP000007239"/>
    </source>
</evidence>
<dbReference type="KEGG" id="txy:Thexy_1185"/>
<keyword evidence="16" id="KW-1185">Reference proteome</keyword>
<dbReference type="AlphaFoldDB" id="F6BL34"/>
<evidence type="ECO:0000256" key="6">
    <source>
        <dbReference type="ARBA" id="ARBA00022801"/>
    </source>
</evidence>
<comment type="function">
    <text evidence="12">Catalyzes the oxidation of 5,10-methylenetetrahydrofolate to 5,10-methenyltetrahydrofolate and then the hydrolysis of 5,10-methenyltetrahydrofolate to 10-formyltetrahydrofolate.</text>
</comment>
<dbReference type="Gene3D" id="3.40.50.720">
    <property type="entry name" value="NAD(P)-binding Rossmann-like Domain"/>
    <property type="match status" value="1"/>
</dbReference>
<dbReference type="Gene3D" id="3.40.50.10860">
    <property type="entry name" value="Leucine Dehydrogenase, chain A, domain 1"/>
    <property type="match status" value="1"/>
</dbReference>
<dbReference type="HOGENOM" id="CLU_034045_2_1_9"/>
<name>F6BL34_THEXL</name>
<dbReference type="GO" id="GO:0004477">
    <property type="term" value="F:methenyltetrahydrofolate cyclohydrolase activity"/>
    <property type="evidence" value="ECO:0007669"/>
    <property type="project" value="UniProtKB-UniRule"/>
</dbReference>
<dbReference type="UniPathway" id="UPA00193"/>
<dbReference type="STRING" id="858215.Thexy_1185"/>
<comment type="catalytic activity">
    <reaction evidence="12">
        <text>(6R)-5,10-methylene-5,6,7,8-tetrahydrofolate + NADP(+) = (6R)-5,10-methenyltetrahydrofolate + NADPH</text>
        <dbReference type="Rhea" id="RHEA:22812"/>
        <dbReference type="ChEBI" id="CHEBI:15636"/>
        <dbReference type="ChEBI" id="CHEBI:57455"/>
        <dbReference type="ChEBI" id="CHEBI:57783"/>
        <dbReference type="ChEBI" id="CHEBI:58349"/>
        <dbReference type="EC" id="1.5.1.5"/>
    </reaction>
</comment>
<evidence type="ECO:0000256" key="5">
    <source>
        <dbReference type="ARBA" id="ARBA00022755"/>
    </source>
</evidence>
<evidence type="ECO:0000259" key="13">
    <source>
        <dbReference type="Pfam" id="PF00763"/>
    </source>
</evidence>